<name>A0ABU3E2Y8_9FLAO</name>
<dbReference type="Gene3D" id="3.30.70.100">
    <property type="match status" value="1"/>
</dbReference>
<evidence type="ECO:0000313" key="3">
    <source>
        <dbReference type="Proteomes" id="UP001261624"/>
    </source>
</evidence>
<keyword evidence="2" id="KW-0503">Monooxygenase</keyword>
<dbReference type="PROSITE" id="PS51725">
    <property type="entry name" value="ABM"/>
    <property type="match status" value="1"/>
</dbReference>
<dbReference type="Pfam" id="PF03992">
    <property type="entry name" value="ABM"/>
    <property type="match status" value="1"/>
</dbReference>
<keyword evidence="2" id="KW-0560">Oxidoreductase</keyword>
<proteinExistence type="predicted"/>
<dbReference type="Proteomes" id="UP001261624">
    <property type="component" value="Unassembled WGS sequence"/>
</dbReference>
<sequence>MLVRIVKMSFAPENIETFLNNFEENKMKIRAFEGCKFLELYRGKDNTNQFFTYSYWQNEQALENYRNSELFKAVWAKTKVLFNEKPEAWSVNKEWSSEK</sequence>
<dbReference type="GO" id="GO:0004497">
    <property type="term" value="F:monooxygenase activity"/>
    <property type="evidence" value="ECO:0007669"/>
    <property type="project" value="UniProtKB-KW"/>
</dbReference>
<dbReference type="RefSeq" id="WP_311684752.1">
    <property type="nucleotide sequence ID" value="NZ_JAVRHM010000011.1"/>
</dbReference>
<gene>
    <name evidence="2" type="ORF">RM549_11110</name>
</gene>
<dbReference type="InterPro" id="IPR011008">
    <property type="entry name" value="Dimeric_a/b-barrel"/>
</dbReference>
<dbReference type="SUPFAM" id="SSF54909">
    <property type="entry name" value="Dimeric alpha+beta barrel"/>
    <property type="match status" value="1"/>
</dbReference>
<dbReference type="EMBL" id="JAVRHM010000011">
    <property type="protein sequence ID" value="MDT0690337.1"/>
    <property type="molecule type" value="Genomic_DNA"/>
</dbReference>
<organism evidence="2 3">
    <name type="scientific">Autumnicola patrickiae</name>
    <dbReference type="NCBI Taxonomy" id="3075591"/>
    <lineage>
        <taxon>Bacteria</taxon>
        <taxon>Pseudomonadati</taxon>
        <taxon>Bacteroidota</taxon>
        <taxon>Flavobacteriia</taxon>
        <taxon>Flavobacteriales</taxon>
        <taxon>Flavobacteriaceae</taxon>
        <taxon>Autumnicola</taxon>
    </lineage>
</organism>
<reference evidence="2 3" key="1">
    <citation type="submission" date="2023-09" db="EMBL/GenBank/DDBJ databases">
        <authorList>
            <person name="Rey-Velasco X."/>
        </authorList>
    </citation>
    <scope>NUCLEOTIDE SEQUENCE [LARGE SCALE GENOMIC DNA]</scope>
    <source>
        <strain evidence="2 3">F188</strain>
    </source>
</reference>
<accession>A0ABU3E2Y8</accession>
<protein>
    <submittedName>
        <fullName evidence="2">Antibiotic biosynthesis monooxygenase family protein</fullName>
    </submittedName>
</protein>
<comment type="caution">
    <text evidence="2">The sequence shown here is derived from an EMBL/GenBank/DDBJ whole genome shotgun (WGS) entry which is preliminary data.</text>
</comment>
<evidence type="ECO:0000259" key="1">
    <source>
        <dbReference type="PROSITE" id="PS51725"/>
    </source>
</evidence>
<dbReference type="InterPro" id="IPR007138">
    <property type="entry name" value="ABM_dom"/>
</dbReference>
<keyword evidence="3" id="KW-1185">Reference proteome</keyword>
<feature type="domain" description="ABM" evidence="1">
    <location>
        <begin position="2"/>
        <end position="92"/>
    </location>
</feature>
<evidence type="ECO:0000313" key="2">
    <source>
        <dbReference type="EMBL" id="MDT0690337.1"/>
    </source>
</evidence>